<reference evidence="1 2" key="1">
    <citation type="submission" date="2013-11" db="EMBL/GenBank/DDBJ databases">
        <title>Opisthorchis viverrini - life in the bile duct.</title>
        <authorList>
            <person name="Young N.D."/>
            <person name="Nagarajan N."/>
            <person name="Lin S.J."/>
            <person name="Korhonen P.K."/>
            <person name="Jex A.R."/>
            <person name="Hall R.S."/>
            <person name="Safavi-Hemami H."/>
            <person name="Kaewkong W."/>
            <person name="Bertrand D."/>
            <person name="Gao S."/>
            <person name="Seet Q."/>
            <person name="Wongkham S."/>
            <person name="Teh B.T."/>
            <person name="Wongkham C."/>
            <person name="Intapan P.M."/>
            <person name="Maleewong W."/>
            <person name="Yang X."/>
            <person name="Hu M."/>
            <person name="Wang Z."/>
            <person name="Hofmann A."/>
            <person name="Sternberg P.W."/>
            <person name="Tan P."/>
            <person name="Wang J."/>
            <person name="Gasser R.B."/>
        </authorList>
    </citation>
    <scope>NUCLEOTIDE SEQUENCE [LARGE SCALE GENOMIC DNA]</scope>
</reference>
<sequence length="189" mass="20975">MSSRTNHELDTPHRSFSTSILLAPNDSAAEIVLKLAYSRPSLCSSPIKRLYATELPSRIGAPPLVKIHKAFTTKRHSQSAEDLPQLPKPKVKLDTPHRSFSTSILLASNDSAAEIVLKLAYSRPKPLRSPIKRLYATELPSRIGAPPLVKIHKAFTTKRHSQSAEDLPQLAKPKVSFLVDVCFYFSNPE</sequence>
<dbReference type="KEGG" id="ovi:T265_09700"/>
<dbReference type="GeneID" id="20323868"/>
<name>A0A074Z4Z4_OPIVI</name>
<proteinExistence type="predicted"/>
<evidence type="ECO:0000313" key="1">
    <source>
        <dbReference type="EMBL" id="KER22133.1"/>
    </source>
</evidence>
<dbReference type="OrthoDB" id="6250076at2759"/>
<gene>
    <name evidence="1" type="ORF">T265_09700</name>
</gene>
<dbReference type="Proteomes" id="UP000054324">
    <property type="component" value="Unassembled WGS sequence"/>
</dbReference>
<accession>A0A074Z4Z4</accession>
<dbReference type="EMBL" id="KL596917">
    <property type="protein sequence ID" value="KER22133.1"/>
    <property type="molecule type" value="Genomic_DNA"/>
</dbReference>
<dbReference type="RefSeq" id="XP_009174120.1">
    <property type="nucleotide sequence ID" value="XM_009175856.1"/>
</dbReference>
<evidence type="ECO:0000313" key="2">
    <source>
        <dbReference type="Proteomes" id="UP000054324"/>
    </source>
</evidence>
<organism evidence="1 2">
    <name type="scientific">Opisthorchis viverrini</name>
    <name type="common">Southeast Asian liver fluke</name>
    <dbReference type="NCBI Taxonomy" id="6198"/>
    <lineage>
        <taxon>Eukaryota</taxon>
        <taxon>Metazoa</taxon>
        <taxon>Spiralia</taxon>
        <taxon>Lophotrochozoa</taxon>
        <taxon>Platyhelminthes</taxon>
        <taxon>Trematoda</taxon>
        <taxon>Digenea</taxon>
        <taxon>Opisthorchiida</taxon>
        <taxon>Opisthorchiata</taxon>
        <taxon>Opisthorchiidae</taxon>
        <taxon>Opisthorchis</taxon>
    </lineage>
</organism>
<dbReference type="STRING" id="6198.A0A074Z4Z4"/>
<dbReference type="AlphaFoldDB" id="A0A074Z4Z4"/>
<protein>
    <submittedName>
        <fullName evidence="1">Uncharacterized protein</fullName>
    </submittedName>
</protein>
<keyword evidence="2" id="KW-1185">Reference proteome</keyword>
<dbReference type="CTD" id="20323868"/>